<evidence type="ECO:0000313" key="2">
    <source>
        <dbReference type="EMBL" id="MBD2183656.1"/>
    </source>
</evidence>
<feature type="transmembrane region" description="Helical" evidence="1">
    <location>
        <begin position="338"/>
        <end position="362"/>
    </location>
</feature>
<keyword evidence="3" id="KW-1185">Reference proteome</keyword>
<dbReference type="Proteomes" id="UP000641646">
    <property type="component" value="Unassembled WGS sequence"/>
</dbReference>
<feature type="transmembrane region" description="Helical" evidence="1">
    <location>
        <begin position="256"/>
        <end position="276"/>
    </location>
</feature>
<keyword evidence="1" id="KW-0472">Membrane</keyword>
<keyword evidence="2" id="KW-0436">Ligase</keyword>
<feature type="transmembrane region" description="Helical" evidence="1">
    <location>
        <begin position="374"/>
        <end position="390"/>
    </location>
</feature>
<feature type="transmembrane region" description="Helical" evidence="1">
    <location>
        <begin position="124"/>
        <end position="148"/>
    </location>
</feature>
<feature type="transmembrane region" description="Helical" evidence="1">
    <location>
        <begin position="20"/>
        <end position="42"/>
    </location>
</feature>
<keyword evidence="1" id="KW-1133">Transmembrane helix</keyword>
<feature type="transmembrane region" description="Helical" evidence="1">
    <location>
        <begin position="218"/>
        <end position="249"/>
    </location>
</feature>
<comment type="caution">
    <text evidence="2">The sequence shown here is derived from an EMBL/GenBank/DDBJ whole genome shotgun (WGS) entry which is preliminary data.</text>
</comment>
<gene>
    <name evidence="2" type="ORF">H6G03_21775</name>
</gene>
<sequence length="422" mass="47697">MYPQNFEEKIVWYSITGIYILYLMGAQHLLAPGLAWFLAFYLCKKLWNQTEDTPPEERITIPIGIWVWIICMLFMEVALVAAHLDFDMSLFKTIKSSINFFIRTWALFALFPLIGCLKIRPQLIYRAICIVCLQSLIIIPICYVASLIHLKSLLYVSPLFKLGGVGAEYYNVYLYGVDGETHQARLYLFTPWAPALGLVGDLYFFLTYKEASKKWRWIGIIGAAAMVWGSASRLGILCFLILPVVNFVLCYFSRPIVQLGTGIISFLAGLFGLQIINWAKDFKAQFDGQRAGSSRVREILGNLAMYRWKTEAPIWGHGVAEPKGPPVAAGKPIGSHHAWFGLLFTNGIVGLIAFAIPLIWTFIEFFIKAQKSDLAKIALGVVLVLFFYSFAENIESLIYVYWPALVIMGIAFKEKVSFNILS</sequence>
<dbReference type="AlphaFoldDB" id="A0A926VGN9"/>
<reference evidence="2" key="2">
    <citation type="submission" date="2020-08" db="EMBL/GenBank/DDBJ databases">
        <authorList>
            <person name="Chen M."/>
            <person name="Teng W."/>
            <person name="Zhao L."/>
            <person name="Hu C."/>
            <person name="Zhou Y."/>
            <person name="Han B."/>
            <person name="Song L."/>
            <person name="Shu W."/>
        </authorList>
    </citation>
    <scope>NUCLEOTIDE SEQUENCE</scope>
    <source>
        <strain evidence="2">FACHB-1375</strain>
    </source>
</reference>
<reference evidence="2" key="1">
    <citation type="journal article" date="2015" name="ISME J.">
        <title>Draft Genome Sequence of Streptomyces incarnatus NRRL8089, which Produces the Nucleoside Antibiotic Sinefungin.</title>
        <authorList>
            <person name="Oshima K."/>
            <person name="Hattori M."/>
            <person name="Shimizu H."/>
            <person name="Fukuda K."/>
            <person name="Nemoto M."/>
            <person name="Inagaki K."/>
            <person name="Tamura T."/>
        </authorList>
    </citation>
    <scope>NUCLEOTIDE SEQUENCE</scope>
    <source>
        <strain evidence="2">FACHB-1375</strain>
    </source>
</reference>
<feature type="transmembrane region" description="Helical" evidence="1">
    <location>
        <begin position="186"/>
        <end position="206"/>
    </location>
</feature>
<proteinExistence type="predicted"/>
<name>A0A926VGN9_9CYAN</name>
<feature type="transmembrane region" description="Helical" evidence="1">
    <location>
        <begin position="96"/>
        <end position="117"/>
    </location>
</feature>
<evidence type="ECO:0000313" key="3">
    <source>
        <dbReference type="Proteomes" id="UP000641646"/>
    </source>
</evidence>
<organism evidence="2 3">
    <name type="scientific">Aerosakkonema funiforme FACHB-1375</name>
    <dbReference type="NCBI Taxonomy" id="2949571"/>
    <lineage>
        <taxon>Bacteria</taxon>
        <taxon>Bacillati</taxon>
        <taxon>Cyanobacteriota</taxon>
        <taxon>Cyanophyceae</taxon>
        <taxon>Oscillatoriophycideae</taxon>
        <taxon>Aerosakkonematales</taxon>
        <taxon>Aerosakkonemataceae</taxon>
        <taxon>Aerosakkonema</taxon>
    </lineage>
</organism>
<dbReference type="EMBL" id="JACJPW010000061">
    <property type="protein sequence ID" value="MBD2183656.1"/>
    <property type="molecule type" value="Genomic_DNA"/>
</dbReference>
<feature type="transmembrane region" description="Helical" evidence="1">
    <location>
        <begin position="63"/>
        <end position="84"/>
    </location>
</feature>
<evidence type="ECO:0000256" key="1">
    <source>
        <dbReference type="SAM" id="Phobius"/>
    </source>
</evidence>
<dbReference type="GO" id="GO:0016874">
    <property type="term" value="F:ligase activity"/>
    <property type="evidence" value="ECO:0007669"/>
    <property type="project" value="UniProtKB-KW"/>
</dbReference>
<protein>
    <submittedName>
        <fullName evidence="2">O-antigen ligase domain-containing protein</fullName>
    </submittedName>
</protein>
<keyword evidence="1" id="KW-0812">Transmembrane</keyword>
<accession>A0A926VGN9</accession>